<gene>
    <name evidence="2" type="ORF">VOLCADRAFT_93780</name>
</gene>
<dbReference type="OrthoDB" id="561480at2759"/>
<accession>D8U314</accession>
<feature type="region of interest" description="Disordered" evidence="1">
    <location>
        <begin position="172"/>
        <end position="207"/>
    </location>
</feature>
<dbReference type="Proteomes" id="UP000001058">
    <property type="component" value="Unassembled WGS sequence"/>
</dbReference>
<dbReference type="GeneID" id="9625697"/>
<organism evidence="3">
    <name type="scientific">Volvox carteri f. nagariensis</name>
    <dbReference type="NCBI Taxonomy" id="3068"/>
    <lineage>
        <taxon>Eukaryota</taxon>
        <taxon>Viridiplantae</taxon>
        <taxon>Chlorophyta</taxon>
        <taxon>core chlorophytes</taxon>
        <taxon>Chlorophyceae</taxon>
        <taxon>CS clade</taxon>
        <taxon>Chlamydomonadales</taxon>
        <taxon>Volvocaceae</taxon>
        <taxon>Volvox</taxon>
    </lineage>
</organism>
<dbReference type="AlphaFoldDB" id="D8U314"/>
<dbReference type="KEGG" id="vcn:VOLCADRAFT_93780"/>
<feature type="region of interest" description="Disordered" evidence="1">
    <location>
        <begin position="53"/>
        <end position="109"/>
    </location>
</feature>
<evidence type="ECO:0000313" key="3">
    <source>
        <dbReference type="Proteomes" id="UP000001058"/>
    </source>
</evidence>
<name>D8U314_VOLCA</name>
<reference evidence="2 3" key="1">
    <citation type="journal article" date="2010" name="Science">
        <title>Genomic analysis of organismal complexity in the multicellular green alga Volvox carteri.</title>
        <authorList>
            <person name="Prochnik S.E."/>
            <person name="Umen J."/>
            <person name="Nedelcu A.M."/>
            <person name="Hallmann A."/>
            <person name="Miller S.M."/>
            <person name="Nishii I."/>
            <person name="Ferris P."/>
            <person name="Kuo A."/>
            <person name="Mitros T."/>
            <person name="Fritz-Laylin L.K."/>
            <person name="Hellsten U."/>
            <person name="Chapman J."/>
            <person name="Simakov O."/>
            <person name="Rensing S.A."/>
            <person name="Terry A."/>
            <person name="Pangilinan J."/>
            <person name="Kapitonov V."/>
            <person name="Jurka J."/>
            <person name="Salamov A."/>
            <person name="Shapiro H."/>
            <person name="Schmutz J."/>
            <person name="Grimwood J."/>
            <person name="Lindquist E."/>
            <person name="Lucas S."/>
            <person name="Grigoriev I.V."/>
            <person name="Schmitt R."/>
            <person name="Kirk D."/>
            <person name="Rokhsar D.S."/>
        </authorList>
    </citation>
    <scope>NUCLEOTIDE SEQUENCE [LARGE SCALE GENOMIC DNA]</scope>
    <source>
        <strain evidence="3">f. Nagariensis / Eve</strain>
    </source>
</reference>
<evidence type="ECO:0000256" key="1">
    <source>
        <dbReference type="SAM" id="MobiDB-lite"/>
    </source>
</evidence>
<dbReference type="RefSeq" id="XP_002952979.1">
    <property type="nucleotide sequence ID" value="XM_002952933.1"/>
</dbReference>
<dbReference type="EMBL" id="GL378354">
    <property type="protein sequence ID" value="EFJ45901.1"/>
    <property type="molecule type" value="Genomic_DNA"/>
</dbReference>
<proteinExistence type="predicted"/>
<protein>
    <submittedName>
        <fullName evidence="2">Uncharacterized protein</fullName>
    </submittedName>
</protein>
<feature type="compositionally biased region" description="Gly residues" evidence="1">
    <location>
        <begin position="77"/>
        <end position="92"/>
    </location>
</feature>
<sequence length="316" mass="31026">MTAFVHMGRRRTESGEGAVYLISCELSLALLHGKTAQDLSWDERRRLMEVMRSSGGAAGGGGGGSGGAGGAKTHVAGGVGGHGKAGSGGSSSGGSPSKTRRQRTPPTLYNTTRAAIRQTPIRVQLPMRPKHPQYGHPLKGRGDDAAQVPRHIRYGAHVPAARAAATGTLATAAAAAPPPPPAGRPEVPQGGYGDVVRDSPGPTEGAPETCLLLRQARQPCGGDGGEGGSDAADRAPLAAATAAAVEEAAEAADLEEGNAEVLAAVKRLALAAICGEESGSGGGGGGGGRLLTAAAAPASAQETAAAAAAVAAGDVP</sequence>
<evidence type="ECO:0000313" key="2">
    <source>
        <dbReference type="EMBL" id="EFJ45901.1"/>
    </source>
</evidence>
<feature type="compositionally biased region" description="Gly residues" evidence="1">
    <location>
        <begin position="56"/>
        <end position="70"/>
    </location>
</feature>
<dbReference type="InParanoid" id="D8U314"/>
<keyword evidence="3" id="KW-1185">Reference proteome</keyword>